<dbReference type="InterPro" id="IPR001356">
    <property type="entry name" value="HD"/>
</dbReference>
<reference evidence="10 11" key="1">
    <citation type="submission" date="2021-09" db="EMBL/GenBank/DDBJ databases">
        <title>Genomic insights and catalytic innovation underlie evolution of tropane alkaloids biosynthesis.</title>
        <authorList>
            <person name="Wang Y.-J."/>
            <person name="Tian T."/>
            <person name="Huang J.-P."/>
            <person name="Huang S.-X."/>
        </authorList>
    </citation>
    <scope>NUCLEOTIDE SEQUENCE [LARGE SCALE GENOMIC DNA]</scope>
    <source>
        <strain evidence="10">KIB-2018</strain>
        <tissue evidence="10">Leaf</tissue>
    </source>
</reference>
<dbReference type="EMBL" id="JAIWQS010000011">
    <property type="protein sequence ID" value="KAJ8750635.1"/>
    <property type="molecule type" value="Genomic_DNA"/>
</dbReference>
<keyword evidence="7 8" id="KW-0539">Nucleus</keyword>
<evidence type="ECO:0000256" key="8">
    <source>
        <dbReference type="PROSITE-ProRule" id="PRU00108"/>
    </source>
</evidence>
<evidence type="ECO:0000313" key="10">
    <source>
        <dbReference type="EMBL" id="KAJ8750635.1"/>
    </source>
</evidence>
<dbReference type="SMART" id="SM00389">
    <property type="entry name" value="HOX"/>
    <property type="match status" value="1"/>
</dbReference>
<accession>A0AAV8SF21</accession>
<evidence type="ECO:0000256" key="7">
    <source>
        <dbReference type="ARBA" id="ARBA00023242"/>
    </source>
</evidence>
<dbReference type="Pfam" id="PF07526">
    <property type="entry name" value="POX"/>
    <property type="match status" value="1"/>
</dbReference>
<dbReference type="InterPro" id="IPR050224">
    <property type="entry name" value="TALE_homeobox"/>
</dbReference>
<dbReference type="InterPro" id="IPR006563">
    <property type="entry name" value="POX_dom"/>
</dbReference>
<dbReference type="PANTHER" id="PTHR11850">
    <property type="entry name" value="HOMEOBOX PROTEIN TRANSCRIPTION FACTORS"/>
    <property type="match status" value="1"/>
</dbReference>
<protein>
    <recommendedName>
        <fullName evidence="9">Homeobox domain-containing protein</fullName>
    </recommendedName>
</protein>
<keyword evidence="4 8" id="KW-0238">DNA-binding</keyword>
<name>A0AAV8SF21_9ROSI</name>
<dbReference type="SUPFAM" id="SSF46689">
    <property type="entry name" value="Homeodomain-like"/>
    <property type="match status" value="1"/>
</dbReference>
<feature type="DNA-binding region" description="Homeobox" evidence="8">
    <location>
        <begin position="482"/>
        <end position="544"/>
    </location>
</feature>
<evidence type="ECO:0000256" key="3">
    <source>
        <dbReference type="ARBA" id="ARBA00023015"/>
    </source>
</evidence>
<organism evidence="10 11">
    <name type="scientific">Erythroxylum novogranatense</name>
    <dbReference type="NCBI Taxonomy" id="1862640"/>
    <lineage>
        <taxon>Eukaryota</taxon>
        <taxon>Viridiplantae</taxon>
        <taxon>Streptophyta</taxon>
        <taxon>Embryophyta</taxon>
        <taxon>Tracheophyta</taxon>
        <taxon>Spermatophyta</taxon>
        <taxon>Magnoliopsida</taxon>
        <taxon>eudicotyledons</taxon>
        <taxon>Gunneridae</taxon>
        <taxon>Pentapetalae</taxon>
        <taxon>rosids</taxon>
        <taxon>fabids</taxon>
        <taxon>Malpighiales</taxon>
        <taxon>Erythroxylaceae</taxon>
        <taxon>Erythroxylum</taxon>
    </lineage>
</organism>
<dbReference type="AlphaFoldDB" id="A0AAV8SF21"/>
<evidence type="ECO:0000256" key="6">
    <source>
        <dbReference type="ARBA" id="ARBA00023163"/>
    </source>
</evidence>
<sequence length="580" mass="63853">MDSLSGVSVNTVSGNPLDVCTNASNTTLNPVLQYDSFEHGGNNQGFGRYMPQTLHGEPADSVNTDTHFTNQAGVTNSDTLITSFARDVMRYGTPGSLGPFSNTSIEEHFMSGTPISSVAVTPLYTTRNGLQEDLNSLAISGRSTYPSEVLRTCDSSDCSNSFVSSVNQGCFDMFSNMNGKGNFCRFSETVELGGKFPSRPAFHSLGSMVSNNWLLSNGSGVINTPYSSCTLSNELSLSLATSQPSNICGTSIVDQCSEVSCVDVACHCLKGKRLGSEQESSKRNSCGSCRSSQRFQIIPGSQYLLVVQEILSQIASYSLANINQMSLSTSGSITGTSIPILADCPIDERTRFIGLEASPNVDRRFDVEADPGLQKGARDKKAQLLTLLKLVDDQYSQCLDEIHTVISAFHAATELDPQIHTRFALQTISLLYKNLRGRISSQIRAMGVHLDPGFMGQAEGSFDSYFQKQWTLQQLKKKDNQLWRPQRGLPERSVSVLRAWMFQNFLHPYPKDADKHLLALRSGLTRSQVSNWFINARVRLWKPMIEEMYAEMNRRKAQQSGTGNCLRGEINLSNSRFNVN</sequence>
<evidence type="ECO:0000256" key="2">
    <source>
        <dbReference type="ARBA" id="ARBA00006454"/>
    </source>
</evidence>
<evidence type="ECO:0000313" key="11">
    <source>
        <dbReference type="Proteomes" id="UP001159364"/>
    </source>
</evidence>
<feature type="domain" description="Homeobox" evidence="9">
    <location>
        <begin position="480"/>
        <end position="543"/>
    </location>
</feature>
<evidence type="ECO:0000256" key="5">
    <source>
        <dbReference type="ARBA" id="ARBA00023155"/>
    </source>
</evidence>
<evidence type="ECO:0000256" key="4">
    <source>
        <dbReference type="ARBA" id="ARBA00023125"/>
    </source>
</evidence>
<keyword evidence="5 8" id="KW-0371">Homeobox</keyword>
<dbReference type="CDD" id="cd00086">
    <property type="entry name" value="homeodomain"/>
    <property type="match status" value="1"/>
</dbReference>
<dbReference type="Pfam" id="PF05920">
    <property type="entry name" value="Homeobox_KN"/>
    <property type="match status" value="1"/>
</dbReference>
<proteinExistence type="inferred from homology"/>
<comment type="subcellular location">
    <subcellularLocation>
        <location evidence="1 8">Nucleus</location>
    </subcellularLocation>
</comment>
<evidence type="ECO:0000259" key="9">
    <source>
        <dbReference type="PROSITE" id="PS50071"/>
    </source>
</evidence>
<dbReference type="Proteomes" id="UP001159364">
    <property type="component" value="Linkage Group LG11"/>
</dbReference>
<dbReference type="PROSITE" id="PS50071">
    <property type="entry name" value="HOMEOBOX_2"/>
    <property type="match status" value="1"/>
</dbReference>
<evidence type="ECO:0000256" key="1">
    <source>
        <dbReference type="ARBA" id="ARBA00004123"/>
    </source>
</evidence>
<dbReference type="SMART" id="SM00574">
    <property type="entry name" value="POX"/>
    <property type="match status" value="1"/>
</dbReference>
<keyword evidence="6" id="KW-0804">Transcription</keyword>
<dbReference type="GO" id="GO:0003677">
    <property type="term" value="F:DNA binding"/>
    <property type="evidence" value="ECO:0007669"/>
    <property type="project" value="UniProtKB-UniRule"/>
</dbReference>
<dbReference type="InterPro" id="IPR008422">
    <property type="entry name" value="KN_HD"/>
</dbReference>
<dbReference type="GO" id="GO:0006355">
    <property type="term" value="P:regulation of DNA-templated transcription"/>
    <property type="evidence" value="ECO:0007669"/>
    <property type="project" value="InterPro"/>
</dbReference>
<comment type="similarity">
    <text evidence="2">Belongs to the TALE/BELL homeobox family.</text>
</comment>
<keyword evidence="3" id="KW-0805">Transcription regulation</keyword>
<gene>
    <name evidence="10" type="ORF">K2173_015816</name>
</gene>
<dbReference type="Gene3D" id="1.10.10.60">
    <property type="entry name" value="Homeodomain-like"/>
    <property type="match status" value="1"/>
</dbReference>
<keyword evidence="11" id="KW-1185">Reference proteome</keyword>
<dbReference type="InterPro" id="IPR009057">
    <property type="entry name" value="Homeodomain-like_sf"/>
</dbReference>
<dbReference type="GO" id="GO:0005634">
    <property type="term" value="C:nucleus"/>
    <property type="evidence" value="ECO:0007669"/>
    <property type="project" value="UniProtKB-SubCell"/>
</dbReference>
<comment type="caution">
    <text evidence="10">The sequence shown here is derived from an EMBL/GenBank/DDBJ whole genome shotgun (WGS) entry which is preliminary data.</text>
</comment>